<dbReference type="EMBL" id="JANBUN010000193">
    <property type="protein sequence ID" value="KAJ2805967.1"/>
    <property type="molecule type" value="Genomic_DNA"/>
</dbReference>
<accession>A0ACC1LEE0</accession>
<organism evidence="1 2">
    <name type="scientific">Coemansia helicoidea</name>
    <dbReference type="NCBI Taxonomy" id="1286919"/>
    <lineage>
        <taxon>Eukaryota</taxon>
        <taxon>Fungi</taxon>
        <taxon>Fungi incertae sedis</taxon>
        <taxon>Zoopagomycota</taxon>
        <taxon>Kickxellomycotina</taxon>
        <taxon>Kickxellomycetes</taxon>
        <taxon>Kickxellales</taxon>
        <taxon>Kickxellaceae</taxon>
        <taxon>Coemansia</taxon>
    </lineage>
</organism>
<reference evidence="1" key="1">
    <citation type="submission" date="2022-07" db="EMBL/GenBank/DDBJ databases">
        <title>Phylogenomic reconstructions and comparative analyses of Kickxellomycotina fungi.</title>
        <authorList>
            <person name="Reynolds N.K."/>
            <person name="Stajich J.E."/>
            <person name="Barry K."/>
            <person name="Grigoriev I.V."/>
            <person name="Crous P."/>
            <person name="Smith M.E."/>
        </authorList>
    </citation>
    <scope>NUCLEOTIDE SEQUENCE</scope>
    <source>
        <strain evidence="1">BCRC 34780</strain>
    </source>
</reference>
<comment type="caution">
    <text evidence="1">The sequence shown here is derived from an EMBL/GenBank/DDBJ whole genome shotgun (WGS) entry which is preliminary data.</text>
</comment>
<gene>
    <name evidence="1" type="primary">spp2</name>
    <name evidence="1" type="ORF">H4R21_001060</name>
</gene>
<evidence type="ECO:0000313" key="1">
    <source>
        <dbReference type="EMBL" id="KAJ2805967.1"/>
    </source>
</evidence>
<proteinExistence type="predicted"/>
<sequence>MALVEAQQGSTILGQGEREANAPLVIPARRNADWMKRRGPAPGGSATAAAQLREEAISELIGGETQARRELVIPSRSQAGREERAFADDIGECSDVSDDAYERVPVEEFGAAMLRGMGWTGDGGDSSGSGDAAVSKRRPGLLGLGAKPLPEDLQPSKPRAKRY</sequence>
<name>A0ACC1LEE0_9FUNG</name>
<protein>
    <submittedName>
        <fullName evidence="1">DNA primase large subunit Spp2</fullName>
    </submittedName>
</protein>
<evidence type="ECO:0000313" key="2">
    <source>
        <dbReference type="Proteomes" id="UP001140087"/>
    </source>
</evidence>
<dbReference type="Proteomes" id="UP001140087">
    <property type="component" value="Unassembled WGS sequence"/>
</dbReference>
<keyword evidence="2" id="KW-1185">Reference proteome</keyword>